<evidence type="ECO:0000313" key="9">
    <source>
        <dbReference type="EMBL" id="KRG66855.1"/>
    </source>
</evidence>
<dbReference type="PANTHER" id="PTHR30589">
    <property type="entry name" value="PROLIPOPROTEIN DIACYLGLYCERYL TRANSFERASE"/>
    <property type="match status" value="1"/>
</dbReference>
<dbReference type="AlphaFoldDB" id="A0A0R0CMB2"/>
<name>A0A0R0CMB2_9GAMM</name>
<evidence type="ECO:0000256" key="4">
    <source>
        <dbReference type="ARBA" id="ARBA00022679"/>
    </source>
</evidence>
<evidence type="ECO:0000256" key="7">
    <source>
        <dbReference type="ARBA" id="ARBA00023136"/>
    </source>
</evidence>
<comment type="similarity">
    <text evidence="1 8">Belongs to the Lgt family.</text>
</comment>
<comment type="catalytic activity">
    <reaction evidence="8">
        <text>L-cysteinyl-[prolipoprotein] + a 1,2-diacyl-sn-glycero-3-phospho-(1'-sn-glycerol) = an S-1,2-diacyl-sn-glyceryl-L-cysteinyl-[prolipoprotein] + sn-glycerol 1-phosphate + H(+)</text>
        <dbReference type="Rhea" id="RHEA:56712"/>
        <dbReference type="Rhea" id="RHEA-COMP:14679"/>
        <dbReference type="Rhea" id="RHEA-COMP:14680"/>
        <dbReference type="ChEBI" id="CHEBI:15378"/>
        <dbReference type="ChEBI" id="CHEBI:29950"/>
        <dbReference type="ChEBI" id="CHEBI:57685"/>
        <dbReference type="ChEBI" id="CHEBI:64716"/>
        <dbReference type="ChEBI" id="CHEBI:140658"/>
        <dbReference type="EC" id="2.5.1.145"/>
    </reaction>
</comment>
<feature type="transmembrane region" description="Helical" evidence="8">
    <location>
        <begin position="127"/>
        <end position="145"/>
    </location>
</feature>
<keyword evidence="4 8" id="KW-0808">Transferase</keyword>
<proteinExistence type="inferred from homology"/>
<evidence type="ECO:0000256" key="3">
    <source>
        <dbReference type="ARBA" id="ARBA00022519"/>
    </source>
</evidence>
<keyword evidence="7 8" id="KW-0472">Membrane</keyword>
<feature type="binding site" evidence="8">
    <location>
        <position position="140"/>
    </location>
    <ligand>
        <name>a 1,2-diacyl-sn-glycero-3-phospho-(1'-sn-glycerol)</name>
        <dbReference type="ChEBI" id="CHEBI:64716"/>
    </ligand>
</feature>
<keyword evidence="3" id="KW-0997">Cell inner membrane</keyword>
<keyword evidence="10" id="KW-1185">Reference proteome</keyword>
<keyword evidence="2 8" id="KW-1003">Cell membrane</keyword>
<keyword evidence="9" id="KW-0449">Lipoprotein</keyword>
<dbReference type="PROSITE" id="PS01311">
    <property type="entry name" value="LGT"/>
    <property type="match status" value="1"/>
</dbReference>
<evidence type="ECO:0000256" key="2">
    <source>
        <dbReference type="ARBA" id="ARBA00022475"/>
    </source>
</evidence>
<dbReference type="InterPro" id="IPR001640">
    <property type="entry name" value="Lgt"/>
</dbReference>
<feature type="transmembrane region" description="Helical" evidence="8">
    <location>
        <begin position="57"/>
        <end position="77"/>
    </location>
</feature>
<dbReference type="Proteomes" id="UP000051863">
    <property type="component" value="Unassembled WGS sequence"/>
</dbReference>
<evidence type="ECO:0000256" key="8">
    <source>
        <dbReference type="HAMAP-Rule" id="MF_01147"/>
    </source>
</evidence>
<dbReference type="NCBIfam" id="TIGR00544">
    <property type="entry name" value="lgt"/>
    <property type="match status" value="1"/>
</dbReference>
<dbReference type="OrthoDB" id="871140at2"/>
<evidence type="ECO:0000256" key="6">
    <source>
        <dbReference type="ARBA" id="ARBA00022989"/>
    </source>
</evidence>
<comment type="function">
    <text evidence="8">Catalyzes the transfer of the diacylglyceryl group from phosphatidylglycerol to the sulfhydryl group of the N-terminal cysteine of a prolipoprotein, the first step in the formation of mature lipoproteins.</text>
</comment>
<feature type="transmembrane region" description="Helical" evidence="8">
    <location>
        <begin position="97"/>
        <end position="115"/>
    </location>
</feature>
<feature type="transmembrane region" description="Helical" evidence="8">
    <location>
        <begin position="230"/>
        <end position="247"/>
    </location>
</feature>
<dbReference type="UniPathway" id="UPA00664"/>
<dbReference type="RefSeq" id="WP_057628965.1">
    <property type="nucleotide sequence ID" value="NZ_LDJJ01000039.1"/>
</dbReference>
<evidence type="ECO:0000313" key="10">
    <source>
        <dbReference type="Proteomes" id="UP000051863"/>
    </source>
</evidence>
<dbReference type="PATRIC" id="fig|405446.3.peg.1927"/>
<protein>
    <recommendedName>
        <fullName evidence="8">Phosphatidylglycerol--prolipoprotein diacylglyceryl transferase</fullName>
        <ecNumber evidence="8">2.5.1.145</ecNumber>
    </recommendedName>
</protein>
<feature type="transmembrane region" description="Helical" evidence="8">
    <location>
        <begin position="205"/>
        <end position="223"/>
    </location>
</feature>
<dbReference type="EMBL" id="LDJJ01000039">
    <property type="protein sequence ID" value="KRG66855.1"/>
    <property type="molecule type" value="Genomic_DNA"/>
</dbReference>
<comment type="subcellular location">
    <subcellularLocation>
        <location evidence="8">Cell membrane</location>
        <topology evidence="8">Multi-pass membrane protein</topology>
    </subcellularLocation>
</comment>
<evidence type="ECO:0000256" key="5">
    <source>
        <dbReference type="ARBA" id="ARBA00022692"/>
    </source>
</evidence>
<dbReference type="HAMAP" id="MF_01147">
    <property type="entry name" value="Lgt"/>
    <property type="match status" value="1"/>
</dbReference>
<dbReference type="EC" id="2.5.1.145" evidence="8"/>
<comment type="caution">
    <text evidence="9">The sequence shown here is derived from an EMBL/GenBank/DDBJ whole genome shotgun (WGS) entry which is preliminary data.</text>
</comment>
<feature type="transmembrane region" description="Helical" evidence="8">
    <location>
        <begin position="267"/>
        <end position="284"/>
    </location>
</feature>
<sequence length="302" mass="33722">MLFLHDIDPIAFSLGPIDVHWYGIMYLLGFAAAWWLGRSRILAGRLPGVDMNGFSDLLFYAMLGVVLGGRIGYMLFYATADFLSNPLILLRVWEGGMSFHGGLLGVLIAGAWWTRKYKLHFFDTIDFVAPLVPLGLGFGRLGNFIGGELYGKFTNAGWGVVFPHSPLKDIPAGLPAMEQLLSAAQIQQDYAAGLLTQYARHPSQLYEALLEGLVMFLVLWFYSMKPRPRYAVSGMFALMYGCFRFLVEFVRMPDNGVYVAFDWLTRGQILSLPLIVLGLVLLAMSRRAPVLQPVLPLEEKKA</sequence>
<feature type="transmembrane region" description="Helical" evidence="8">
    <location>
        <begin position="20"/>
        <end position="37"/>
    </location>
</feature>
<keyword evidence="6 8" id="KW-1133">Transmembrane helix</keyword>
<dbReference type="Pfam" id="PF01790">
    <property type="entry name" value="LGT"/>
    <property type="match status" value="1"/>
</dbReference>
<evidence type="ECO:0000256" key="1">
    <source>
        <dbReference type="ARBA" id="ARBA00007150"/>
    </source>
</evidence>
<gene>
    <name evidence="8" type="primary">lgt</name>
    <name evidence="9" type="ORF">ABB27_12125</name>
</gene>
<dbReference type="GO" id="GO:0042158">
    <property type="term" value="P:lipoprotein biosynthetic process"/>
    <property type="evidence" value="ECO:0007669"/>
    <property type="project" value="UniProtKB-UniRule"/>
</dbReference>
<comment type="pathway">
    <text evidence="8">Protein modification; lipoprotein biosynthesis (diacylglyceryl transfer).</text>
</comment>
<reference evidence="9 10" key="1">
    <citation type="submission" date="2015-05" db="EMBL/GenBank/DDBJ databases">
        <title>Genome sequencing and analysis of members of genus Stenotrophomonas.</title>
        <authorList>
            <person name="Patil P.P."/>
            <person name="Midha S."/>
            <person name="Patil P.B."/>
        </authorList>
    </citation>
    <scope>NUCLEOTIDE SEQUENCE [LARGE SCALE GENOMIC DNA]</scope>
    <source>
        <strain evidence="9 10">DSM 18941</strain>
    </source>
</reference>
<keyword evidence="5 8" id="KW-0812">Transmembrane</keyword>
<dbReference type="GO" id="GO:0008961">
    <property type="term" value="F:phosphatidylglycerol-prolipoprotein diacylglyceryl transferase activity"/>
    <property type="evidence" value="ECO:0007669"/>
    <property type="project" value="UniProtKB-UniRule"/>
</dbReference>
<organism evidence="9 10">
    <name type="scientific">Stenotrophomonas terrae</name>
    <dbReference type="NCBI Taxonomy" id="405446"/>
    <lineage>
        <taxon>Bacteria</taxon>
        <taxon>Pseudomonadati</taxon>
        <taxon>Pseudomonadota</taxon>
        <taxon>Gammaproteobacteria</taxon>
        <taxon>Lysobacterales</taxon>
        <taxon>Lysobacteraceae</taxon>
        <taxon>Stenotrophomonas</taxon>
    </lineage>
</organism>
<dbReference type="GO" id="GO:0005886">
    <property type="term" value="C:plasma membrane"/>
    <property type="evidence" value="ECO:0007669"/>
    <property type="project" value="UniProtKB-SubCell"/>
</dbReference>
<dbReference type="PANTHER" id="PTHR30589:SF0">
    <property type="entry name" value="PHOSPHATIDYLGLYCEROL--PROLIPOPROTEIN DIACYLGLYCERYL TRANSFERASE"/>
    <property type="match status" value="1"/>
</dbReference>
<accession>A0A0R0CMB2</accession>